<dbReference type="HOGENOM" id="CLU_3295861_0_0_9"/>
<gene>
    <name evidence="1" type="ORF">ROSINTL182_05029</name>
</gene>
<proteinExistence type="predicted"/>
<dbReference type="Proteomes" id="UP000004828">
    <property type="component" value="Unassembled WGS sequence"/>
</dbReference>
<evidence type="ECO:0000313" key="1">
    <source>
        <dbReference type="EMBL" id="EEV03058.1"/>
    </source>
</evidence>
<sequence>MIGGTATGFGWYDNNGQLTIVIPGIRSRSTPYLRIRKTVP</sequence>
<accession>C7G572</accession>
<reference evidence="1 2" key="1">
    <citation type="submission" date="2009-08" db="EMBL/GenBank/DDBJ databases">
        <authorList>
            <person name="Weinstock G."/>
            <person name="Sodergren E."/>
            <person name="Clifton S."/>
            <person name="Fulton L."/>
            <person name="Fulton B."/>
            <person name="Courtney L."/>
            <person name="Fronick C."/>
            <person name="Harrison M."/>
            <person name="Strong C."/>
            <person name="Farmer C."/>
            <person name="Delahaunty K."/>
            <person name="Markovic C."/>
            <person name="Hall O."/>
            <person name="Minx P."/>
            <person name="Tomlinson C."/>
            <person name="Mitreva M."/>
            <person name="Nelson J."/>
            <person name="Hou S."/>
            <person name="Wollam A."/>
            <person name="Pepin K.H."/>
            <person name="Johnson M."/>
            <person name="Bhonagiri V."/>
            <person name="Nash W.E."/>
            <person name="Warren W."/>
            <person name="Chinwalla A."/>
            <person name="Mardis E.R."/>
            <person name="Wilson R.K."/>
        </authorList>
    </citation>
    <scope>NUCLEOTIDE SEQUENCE [LARGE SCALE GENOMIC DNA]</scope>
    <source>
        <strain evidence="1 2">L1-82</strain>
    </source>
</reference>
<dbReference type="AlphaFoldDB" id="C7G572"/>
<protein>
    <submittedName>
        <fullName evidence="1">Uncharacterized protein</fullName>
    </submittedName>
</protein>
<dbReference type="EMBL" id="ABYJ02000001">
    <property type="protein sequence ID" value="EEV03058.1"/>
    <property type="molecule type" value="Genomic_DNA"/>
</dbReference>
<evidence type="ECO:0000313" key="2">
    <source>
        <dbReference type="Proteomes" id="UP000004828"/>
    </source>
</evidence>
<organism evidence="1 2">
    <name type="scientific">Roseburia intestinalis L1-82</name>
    <dbReference type="NCBI Taxonomy" id="536231"/>
    <lineage>
        <taxon>Bacteria</taxon>
        <taxon>Bacillati</taxon>
        <taxon>Bacillota</taxon>
        <taxon>Clostridia</taxon>
        <taxon>Lachnospirales</taxon>
        <taxon>Lachnospiraceae</taxon>
        <taxon>Roseburia</taxon>
    </lineage>
</organism>
<comment type="caution">
    <text evidence="1">The sequence shown here is derived from an EMBL/GenBank/DDBJ whole genome shotgun (WGS) entry which is preliminary data.</text>
</comment>
<name>C7G572_9FIRM</name>